<accession>A0ABP8M553</accession>
<gene>
    <name evidence="2" type="ORF">GCM10023091_31470</name>
</gene>
<name>A0ABP8M553_9BACT</name>
<dbReference type="InterPro" id="IPR029017">
    <property type="entry name" value="Enolase-like_N"/>
</dbReference>
<dbReference type="RefSeq" id="WP_345030941.1">
    <property type="nucleotide sequence ID" value="NZ_BAABEY010000029.1"/>
</dbReference>
<comment type="caution">
    <text evidence="2">The sequence shown here is derived from an EMBL/GenBank/DDBJ whole genome shotgun (WGS) entry which is preliminary data.</text>
</comment>
<dbReference type="InterPro" id="IPR013341">
    <property type="entry name" value="Mandelate_racemase_N_dom"/>
</dbReference>
<dbReference type="Gene3D" id="3.20.20.120">
    <property type="entry name" value="Enolase-like C-terminal domain"/>
    <property type="match status" value="1"/>
</dbReference>
<dbReference type="InterPro" id="IPR034593">
    <property type="entry name" value="DgoD-like"/>
</dbReference>
<dbReference type="SUPFAM" id="SSF51604">
    <property type="entry name" value="Enolase C-terminal domain-like"/>
    <property type="match status" value="1"/>
</dbReference>
<evidence type="ECO:0000313" key="3">
    <source>
        <dbReference type="Proteomes" id="UP001501508"/>
    </source>
</evidence>
<dbReference type="SUPFAM" id="SSF54826">
    <property type="entry name" value="Enolase N-terminal domain-like"/>
    <property type="match status" value="1"/>
</dbReference>
<dbReference type="SFLD" id="SFLDS00001">
    <property type="entry name" value="Enolase"/>
    <property type="match status" value="1"/>
</dbReference>
<evidence type="ECO:0000259" key="1">
    <source>
        <dbReference type="SMART" id="SM00922"/>
    </source>
</evidence>
<protein>
    <submittedName>
        <fullName evidence="2">Enolase C-terminal domain-like protein</fullName>
    </submittedName>
</protein>
<sequence length="391" mass="42030">MKIESVDFFYLSMPVVEDIGDGSQDATLVRVRAGGLEGWGECEASPLPTIAAYVCPMSHSACKPVRYSVEGMPLNEPADIVRIGQKVHANSFDLLQADHTLSGIDIALWDLLGKKLGEPVYSLLGYKKAYPKTPYASQLFGDTPAQTYEKAVQSRASGYKAVKFGWGPIGKGSAAEDAAHFRAAREGLGGDAYLMIDIGTVWGEDVATAEQRLEALKEVNAYWLEEPFANMALGPYKALSGCTPRIPLAAGEGCNNYVQAAAMLDFAGLGFVQIDTGRIGGITPAKRVADEAAAKGITYVNHTFTSHLALSASLQPYAGVEKDVICEYPVEPRQLALDITTDRILPDANGQVTVPEKPGLGLTINTEGLKPYLQDMQITINGKTHYQTPLL</sequence>
<dbReference type="EMBL" id="BAABEY010000029">
    <property type="protein sequence ID" value="GAA4443255.1"/>
    <property type="molecule type" value="Genomic_DNA"/>
</dbReference>
<dbReference type="PANTHER" id="PTHR48080">
    <property type="entry name" value="D-GALACTONATE DEHYDRATASE-RELATED"/>
    <property type="match status" value="1"/>
</dbReference>
<dbReference type="CDD" id="cd03316">
    <property type="entry name" value="MR_like"/>
    <property type="match status" value="1"/>
</dbReference>
<keyword evidence="3" id="KW-1185">Reference proteome</keyword>
<feature type="domain" description="Mandelate racemase/muconate lactonizing enzyme C-terminal" evidence="1">
    <location>
        <begin position="144"/>
        <end position="246"/>
    </location>
</feature>
<dbReference type="Proteomes" id="UP001501508">
    <property type="component" value="Unassembled WGS sequence"/>
</dbReference>
<organism evidence="2 3">
    <name type="scientific">Ravibacter arvi</name>
    <dbReference type="NCBI Taxonomy" id="2051041"/>
    <lineage>
        <taxon>Bacteria</taxon>
        <taxon>Pseudomonadati</taxon>
        <taxon>Bacteroidota</taxon>
        <taxon>Cytophagia</taxon>
        <taxon>Cytophagales</taxon>
        <taxon>Spirosomataceae</taxon>
        <taxon>Ravibacter</taxon>
    </lineage>
</organism>
<dbReference type="Pfam" id="PF13378">
    <property type="entry name" value="MR_MLE_C"/>
    <property type="match status" value="1"/>
</dbReference>
<dbReference type="SMART" id="SM00922">
    <property type="entry name" value="MR_MLE"/>
    <property type="match status" value="1"/>
</dbReference>
<reference evidence="3" key="1">
    <citation type="journal article" date="2019" name="Int. J. Syst. Evol. Microbiol.">
        <title>The Global Catalogue of Microorganisms (GCM) 10K type strain sequencing project: providing services to taxonomists for standard genome sequencing and annotation.</title>
        <authorList>
            <consortium name="The Broad Institute Genomics Platform"/>
            <consortium name="The Broad Institute Genome Sequencing Center for Infectious Disease"/>
            <person name="Wu L."/>
            <person name="Ma J."/>
        </authorList>
    </citation>
    <scope>NUCLEOTIDE SEQUENCE [LARGE SCALE GENOMIC DNA]</scope>
    <source>
        <strain evidence="3">JCM 31920</strain>
    </source>
</reference>
<proteinExistence type="predicted"/>
<evidence type="ECO:0000313" key="2">
    <source>
        <dbReference type="EMBL" id="GAA4443255.1"/>
    </source>
</evidence>
<dbReference type="Pfam" id="PF02746">
    <property type="entry name" value="MR_MLE_N"/>
    <property type="match status" value="1"/>
</dbReference>
<dbReference type="InterPro" id="IPR029065">
    <property type="entry name" value="Enolase_C-like"/>
</dbReference>
<dbReference type="InterPro" id="IPR013342">
    <property type="entry name" value="Mandelate_racemase_C"/>
</dbReference>
<dbReference type="InterPro" id="IPR036849">
    <property type="entry name" value="Enolase-like_C_sf"/>
</dbReference>
<dbReference type="Gene3D" id="3.30.390.10">
    <property type="entry name" value="Enolase-like, N-terminal domain"/>
    <property type="match status" value="1"/>
</dbReference>